<evidence type="ECO:0000256" key="7">
    <source>
        <dbReference type="PIRNR" id="PIRNR004682"/>
    </source>
</evidence>
<dbReference type="Proteomes" id="UP001589828">
    <property type="component" value="Unassembled WGS sequence"/>
</dbReference>
<dbReference type="PANTHER" id="PTHR42891">
    <property type="entry name" value="D-GLYCERO-BETA-D-MANNO-HEPTOSE-1,7-BISPHOSPHATE 7-PHOSPHATASE"/>
    <property type="match status" value="1"/>
</dbReference>
<name>A0ABV6LAN9_9SPHI</name>
<evidence type="ECO:0000256" key="5">
    <source>
        <dbReference type="ARBA" id="ARBA00023277"/>
    </source>
</evidence>
<comment type="similarity">
    <text evidence="7">Belongs to the gmhB family.</text>
</comment>
<evidence type="ECO:0000313" key="8">
    <source>
        <dbReference type="EMBL" id="MFC0516480.1"/>
    </source>
</evidence>
<evidence type="ECO:0000313" key="9">
    <source>
        <dbReference type="Proteomes" id="UP001589828"/>
    </source>
</evidence>
<evidence type="ECO:0000256" key="1">
    <source>
        <dbReference type="ARBA" id="ARBA00004496"/>
    </source>
</evidence>
<evidence type="ECO:0000256" key="2">
    <source>
        <dbReference type="ARBA" id="ARBA00022490"/>
    </source>
</evidence>
<dbReference type="EC" id="3.1.3.-" evidence="7"/>
<organism evidence="8 9">
    <name type="scientific">Mucilaginibacter angelicae</name>
    <dbReference type="NCBI Taxonomy" id="869718"/>
    <lineage>
        <taxon>Bacteria</taxon>
        <taxon>Pseudomonadati</taxon>
        <taxon>Bacteroidota</taxon>
        <taxon>Sphingobacteriia</taxon>
        <taxon>Sphingobacteriales</taxon>
        <taxon>Sphingobacteriaceae</taxon>
        <taxon>Mucilaginibacter</taxon>
    </lineage>
</organism>
<comment type="caution">
    <text evidence="8">The sequence shown here is derived from an EMBL/GenBank/DDBJ whole genome shotgun (WGS) entry which is preliminary data.</text>
</comment>
<dbReference type="InterPro" id="IPR023214">
    <property type="entry name" value="HAD_sf"/>
</dbReference>
<dbReference type="PANTHER" id="PTHR42891:SF1">
    <property type="entry name" value="D-GLYCERO-BETA-D-MANNO-HEPTOSE-1,7-BISPHOSPHATE 7-PHOSPHATASE"/>
    <property type="match status" value="1"/>
</dbReference>
<dbReference type="InterPro" id="IPR036412">
    <property type="entry name" value="HAD-like_sf"/>
</dbReference>
<dbReference type="Gene3D" id="3.40.50.1000">
    <property type="entry name" value="HAD superfamily/HAD-like"/>
    <property type="match status" value="1"/>
</dbReference>
<proteinExistence type="inferred from homology"/>
<dbReference type="NCBIfam" id="TIGR01656">
    <property type="entry name" value="Histidinol-ppas"/>
    <property type="match status" value="1"/>
</dbReference>
<keyword evidence="2 7" id="KW-0963">Cytoplasm</keyword>
<evidence type="ECO:0000256" key="4">
    <source>
        <dbReference type="ARBA" id="ARBA00022801"/>
    </source>
</evidence>
<comment type="subcellular location">
    <subcellularLocation>
        <location evidence="1 7">Cytoplasm</location>
    </subcellularLocation>
</comment>
<gene>
    <name evidence="8" type="ORF">ACFFGT_19890</name>
</gene>
<reference evidence="8 9" key="1">
    <citation type="submission" date="2024-09" db="EMBL/GenBank/DDBJ databases">
        <authorList>
            <person name="Sun Q."/>
            <person name="Mori K."/>
        </authorList>
    </citation>
    <scope>NUCLEOTIDE SEQUENCE [LARGE SCALE GENOMIC DNA]</scope>
    <source>
        <strain evidence="8 9">NCAIM B.02415</strain>
    </source>
</reference>
<sequence length="178" mass="20194">MNSSKITTFAENLKSMPDKIKAVFFDRDGVLNHEMGDYIRRFEDFQVLDNFDALKTLQDRGYMLLVATNQGGIAKGWYTEEELGKMHAHLKQRYQEHGVEITDFFYCPHHPNFTGDCDCRKPKPGLLLQGIAKYNIDPSKSYFIGDRERDVEAGTAAGVKGILIDSDQPISTVLDQIV</sequence>
<dbReference type="RefSeq" id="WP_377024262.1">
    <property type="nucleotide sequence ID" value="NZ_JBHLTS010000060.1"/>
</dbReference>
<dbReference type="EMBL" id="JBHLTS010000060">
    <property type="protein sequence ID" value="MFC0516480.1"/>
    <property type="molecule type" value="Genomic_DNA"/>
</dbReference>
<keyword evidence="5 7" id="KW-0119">Carbohydrate metabolism</keyword>
<dbReference type="NCBIfam" id="TIGR01662">
    <property type="entry name" value="HAD-SF-IIIA"/>
    <property type="match status" value="1"/>
</dbReference>
<protein>
    <recommendedName>
        <fullName evidence="6 7">D,D-heptose 1,7-bisphosphate phosphatase</fullName>
        <ecNumber evidence="7">3.1.3.-</ecNumber>
    </recommendedName>
</protein>
<dbReference type="InterPro" id="IPR006549">
    <property type="entry name" value="HAD-SF_hydro_IIIA"/>
</dbReference>
<dbReference type="SUPFAM" id="SSF56784">
    <property type="entry name" value="HAD-like"/>
    <property type="match status" value="1"/>
</dbReference>
<keyword evidence="9" id="KW-1185">Reference proteome</keyword>
<dbReference type="InterPro" id="IPR004446">
    <property type="entry name" value="Heptose_bisP_phosphatase"/>
</dbReference>
<dbReference type="PIRSF" id="PIRSF004682">
    <property type="entry name" value="GmhB"/>
    <property type="match status" value="1"/>
</dbReference>
<evidence type="ECO:0000256" key="3">
    <source>
        <dbReference type="ARBA" id="ARBA00022723"/>
    </source>
</evidence>
<evidence type="ECO:0000256" key="6">
    <source>
        <dbReference type="ARBA" id="ARBA00031828"/>
    </source>
</evidence>
<keyword evidence="4 7" id="KW-0378">Hydrolase</keyword>
<dbReference type="InterPro" id="IPR006543">
    <property type="entry name" value="Histidinol-phos"/>
</dbReference>
<keyword evidence="3" id="KW-0479">Metal-binding</keyword>
<accession>A0ABV6LAN9</accession>
<dbReference type="Pfam" id="PF13242">
    <property type="entry name" value="Hydrolase_like"/>
    <property type="match status" value="1"/>
</dbReference>
<dbReference type="CDD" id="cd07503">
    <property type="entry name" value="HAD_HisB-N"/>
    <property type="match status" value="1"/>
</dbReference>